<feature type="signal peptide" evidence="1">
    <location>
        <begin position="1"/>
        <end position="19"/>
    </location>
</feature>
<evidence type="ECO:0000313" key="2">
    <source>
        <dbReference type="EMBL" id="KAJ8531441.1"/>
    </source>
</evidence>
<organism evidence="2 3">
    <name type="scientific">Anisodus acutangulus</name>
    <dbReference type="NCBI Taxonomy" id="402998"/>
    <lineage>
        <taxon>Eukaryota</taxon>
        <taxon>Viridiplantae</taxon>
        <taxon>Streptophyta</taxon>
        <taxon>Embryophyta</taxon>
        <taxon>Tracheophyta</taxon>
        <taxon>Spermatophyta</taxon>
        <taxon>Magnoliopsida</taxon>
        <taxon>eudicotyledons</taxon>
        <taxon>Gunneridae</taxon>
        <taxon>Pentapetalae</taxon>
        <taxon>asterids</taxon>
        <taxon>lamiids</taxon>
        <taxon>Solanales</taxon>
        <taxon>Solanaceae</taxon>
        <taxon>Solanoideae</taxon>
        <taxon>Hyoscyameae</taxon>
        <taxon>Anisodus</taxon>
    </lineage>
</organism>
<sequence length="82" mass="9299">MAKSLFFLLSCTLYHLAWSMAIYTLTPCLDGILYSLGEACATILQWSLSEYGPSNIILHMIKKEKQVQVMVVRLCDDVINLE</sequence>
<dbReference type="Proteomes" id="UP001152561">
    <property type="component" value="Unassembled WGS sequence"/>
</dbReference>
<comment type="caution">
    <text evidence="2">The sequence shown here is derived from an EMBL/GenBank/DDBJ whole genome shotgun (WGS) entry which is preliminary data.</text>
</comment>
<dbReference type="EMBL" id="JAJAGQ010000021">
    <property type="protein sequence ID" value="KAJ8531441.1"/>
    <property type="molecule type" value="Genomic_DNA"/>
</dbReference>
<accession>A0A9Q1LBQ9</accession>
<evidence type="ECO:0000256" key="1">
    <source>
        <dbReference type="SAM" id="SignalP"/>
    </source>
</evidence>
<protein>
    <recommendedName>
        <fullName evidence="4">Secreted protein</fullName>
    </recommendedName>
</protein>
<proteinExistence type="predicted"/>
<name>A0A9Q1LBQ9_9SOLA</name>
<keyword evidence="3" id="KW-1185">Reference proteome</keyword>
<evidence type="ECO:0000313" key="3">
    <source>
        <dbReference type="Proteomes" id="UP001152561"/>
    </source>
</evidence>
<feature type="chain" id="PRO_5040328171" description="Secreted protein" evidence="1">
    <location>
        <begin position="20"/>
        <end position="82"/>
    </location>
</feature>
<dbReference type="AlphaFoldDB" id="A0A9Q1LBQ9"/>
<reference evidence="3" key="1">
    <citation type="journal article" date="2023" name="Proc. Natl. Acad. Sci. U.S.A.">
        <title>Genomic and structural basis for evolution of tropane alkaloid biosynthesis.</title>
        <authorList>
            <person name="Wanga Y.-J."/>
            <person name="Taina T."/>
            <person name="Yua J.-Y."/>
            <person name="Lia J."/>
            <person name="Xua B."/>
            <person name="Chenc J."/>
            <person name="D'Auriad J.C."/>
            <person name="Huanga J.-P."/>
            <person name="Huanga S.-X."/>
        </authorList>
    </citation>
    <scope>NUCLEOTIDE SEQUENCE [LARGE SCALE GENOMIC DNA]</scope>
    <source>
        <strain evidence="3">cv. KIB-2019</strain>
    </source>
</reference>
<evidence type="ECO:0008006" key="4">
    <source>
        <dbReference type="Google" id="ProtNLM"/>
    </source>
</evidence>
<gene>
    <name evidence="2" type="ORF">K7X08_026875</name>
</gene>
<keyword evidence="1" id="KW-0732">Signal</keyword>